<keyword evidence="2" id="KW-1185">Reference proteome</keyword>
<evidence type="ECO:0000313" key="2">
    <source>
        <dbReference type="Proteomes" id="UP000831607"/>
    </source>
</evidence>
<organism evidence="1 2">
    <name type="scientific">Orrella daihaiensis</name>
    <dbReference type="NCBI Taxonomy" id="2782176"/>
    <lineage>
        <taxon>Bacteria</taxon>
        <taxon>Pseudomonadati</taxon>
        <taxon>Pseudomonadota</taxon>
        <taxon>Betaproteobacteria</taxon>
        <taxon>Burkholderiales</taxon>
        <taxon>Alcaligenaceae</taxon>
        <taxon>Orrella</taxon>
    </lineage>
</organism>
<dbReference type="Proteomes" id="UP000831607">
    <property type="component" value="Chromosome"/>
</dbReference>
<dbReference type="EMBL" id="CP063982">
    <property type="protein sequence ID" value="UOD49876.1"/>
    <property type="molecule type" value="Genomic_DNA"/>
</dbReference>
<dbReference type="RefSeq" id="WP_243478121.1">
    <property type="nucleotide sequence ID" value="NZ_CP063982.1"/>
</dbReference>
<proteinExistence type="predicted"/>
<name>A0ABY4AHV7_9BURK</name>
<accession>A0ABY4AHV7</accession>
<evidence type="ECO:0008006" key="3">
    <source>
        <dbReference type="Google" id="ProtNLM"/>
    </source>
</evidence>
<dbReference type="Gene3D" id="2.40.320.10">
    <property type="entry name" value="Hypothetical Protein Pfu-838710-001"/>
    <property type="match status" value="1"/>
</dbReference>
<protein>
    <recommendedName>
        <fullName evidence="3">CYTH domain-containing protein</fullName>
    </recommendedName>
</protein>
<gene>
    <name evidence="1" type="ORF">DHf2319_10540</name>
</gene>
<evidence type="ECO:0000313" key="1">
    <source>
        <dbReference type="EMBL" id="UOD49876.1"/>
    </source>
</evidence>
<reference evidence="1 2" key="1">
    <citation type="submission" date="2020-11" db="EMBL/GenBank/DDBJ databases">
        <title>Algicoccus daihaiensis sp.nov., isolated from Daihai Lake in Inner Mongolia.</title>
        <authorList>
            <person name="Kai J."/>
        </authorList>
    </citation>
    <scope>NUCLEOTIDE SEQUENCE [LARGE SCALE GENOMIC DNA]</scope>
    <source>
        <strain evidence="2">f23</strain>
    </source>
</reference>
<sequence length="277" mass="32003">MAKKLDPRITNREFKLLLEPEDLDHRSKVNVLIGKVRAFCEREEVDFFHLDNASTGLRNVFFFDTPGEDFRHNKLILRVRESRSNVWVDDWCEVTLKCRSDSLKESLSYDPTPNTKYKYRRRLKEEILRGDGIGSVRTIYSNNAIMDSIPVEDVFERNFLSITENFPDLKRLKLPKNLPVRVVGGRVNKILEANLPLGNLSFGDQVHAHCDLAIWMRNVGEPLVGELAFAYRVNDENRDDKKAHKRADKFFLNLQHAIANWLATGSTKTALVYGKPE</sequence>